<dbReference type="Proteomes" id="UP001152607">
    <property type="component" value="Unassembled WGS sequence"/>
</dbReference>
<dbReference type="InterPro" id="IPR001138">
    <property type="entry name" value="Zn2Cys6_DnaBD"/>
</dbReference>
<evidence type="ECO:0000313" key="9">
    <source>
        <dbReference type="Proteomes" id="UP001152607"/>
    </source>
</evidence>
<dbReference type="OrthoDB" id="4454541at2759"/>
<keyword evidence="2" id="KW-0805">Transcription regulation</keyword>
<evidence type="ECO:0000256" key="5">
    <source>
        <dbReference type="ARBA" id="ARBA00023242"/>
    </source>
</evidence>
<dbReference type="Gene3D" id="4.10.240.10">
    <property type="entry name" value="Zn(2)-C6 fungal-type DNA-binding domain"/>
    <property type="match status" value="1"/>
</dbReference>
<evidence type="ECO:0000313" key="8">
    <source>
        <dbReference type="EMBL" id="CAI6337590.1"/>
    </source>
</evidence>
<feature type="domain" description="Zn(2)-C6 fungal-type" evidence="7">
    <location>
        <begin position="20"/>
        <end position="49"/>
    </location>
</feature>
<reference evidence="8" key="1">
    <citation type="submission" date="2023-01" db="EMBL/GenBank/DDBJ databases">
        <authorList>
            <person name="Van Ghelder C."/>
            <person name="Rancurel C."/>
        </authorList>
    </citation>
    <scope>NUCLEOTIDE SEQUENCE</scope>
    <source>
        <strain evidence="8">CNCM I-4278</strain>
    </source>
</reference>
<dbReference type="GO" id="GO:0005634">
    <property type="term" value="C:nucleus"/>
    <property type="evidence" value="ECO:0007669"/>
    <property type="project" value="UniProtKB-SubCell"/>
</dbReference>
<dbReference type="AlphaFoldDB" id="A0A9W4UKD7"/>
<keyword evidence="3" id="KW-0238">DNA-binding</keyword>
<dbReference type="CDD" id="cd00067">
    <property type="entry name" value="GAL4"/>
    <property type="match status" value="1"/>
</dbReference>
<evidence type="ECO:0000256" key="6">
    <source>
        <dbReference type="SAM" id="Coils"/>
    </source>
</evidence>
<sequence length="680" mass="75344">MVEQQQQQEGHARKRRAINACGLCRASKVRCDGQRPCARCTRNNTVCRYLDNGKDATTALRLEKLEAEVESLRRQVSLANTALQNLNGNADSGILNAGGRRRDASSVATSGSIGPTILAMDMDIEMAGRRSSDVETILAPAPRRAMQQHVESGYGMDMTQSTIAFASAPPPVASTPATARLPALSSSGEFTLLAADEGAASLTATAVDKGLITWEQASLFFSGSHFLVPIFCDKTDTMQSVATRSAYLFDSIVSIGCRAEEGSKSATYHRLAFCLREHLTHVLVSTTVPSLETVQAITLKAGYSDDGLVYIALALRFAMQLGLPDAVDQLMAKASSRAAAPVGEEERELYRMARIWHGICNMELFFSLDGGKSPGINLRISSRRVRLLVNHPERTAVDIRLLSQVELNIIRANAYTAITQQHSSNSIATDAKLRSTVQGTALELTLWLEEWSDIISSEPHGYGREFALLNLRIQYNWALITLHLKALSNSGIESIAIMTDFQRDMVSIAKEAAVRHLHHFLETPRTDSSSPENGFAPPYLSVFKWTMDFVWAKCAFTVLLVLKLALLLRDPLPDVLLLLRDAYRVLEELTRVTVSNSGNTSYLKILRTSIEKCESALREHMVREQQLNINDVDREDGQAEDDFQGYVPSQFVFEWDFPGLNLRHVPLGWHDLFHDLDRVF</sequence>
<accession>A0A9W4UKD7</accession>
<evidence type="ECO:0000259" key="7">
    <source>
        <dbReference type="PROSITE" id="PS50048"/>
    </source>
</evidence>
<dbReference type="GO" id="GO:0000981">
    <property type="term" value="F:DNA-binding transcription factor activity, RNA polymerase II-specific"/>
    <property type="evidence" value="ECO:0007669"/>
    <property type="project" value="InterPro"/>
</dbReference>
<protein>
    <recommendedName>
        <fullName evidence="7">Zn(2)-C6 fungal-type domain-containing protein</fullName>
    </recommendedName>
</protein>
<dbReference type="PROSITE" id="PS50048">
    <property type="entry name" value="ZN2_CY6_FUNGAL_2"/>
    <property type="match status" value="1"/>
</dbReference>
<dbReference type="SMART" id="SM00066">
    <property type="entry name" value="GAL4"/>
    <property type="match status" value="1"/>
</dbReference>
<feature type="coiled-coil region" evidence="6">
    <location>
        <begin position="55"/>
        <end position="89"/>
    </location>
</feature>
<dbReference type="GO" id="GO:0008270">
    <property type="term" value="F:zinc ion binding"/>
    <property type="evidence" value="ECO:0007669"/>
    <property type="project" value="InterPro"/>
</dbReference>
<comment type="subcellular location">
    <subcellularLocation>
        <location evidence="1">Nucleus</location>
    </subcellularLocation>
</comment>
<evidence type="ECO:0000256" key="4">
    <source>
        <dbReference type="ARBA" id="ARBA00023163"/>
    </source>
</evidence>
<keyword evidence="6" id="KW-0175">Coiled coil</keyword>
<evidence type="ECO:0000256" key="1">
    <source>
        <dbReference type="ARBA" id="ARBA00004123"/>
    </source>
</evidence>
<keyword evidence="9" id="KW-1185">Reference proteome</keyword>
<dbReference type="CDD" id="cd12148">
    <property type="entry name" value="fungal_TF_MHR"/>
    <property type="match status" value="1"/>
</dbReference>
<keyword evidence="4" id="KW-0804">Transcription</keyword>
<comment type="caution">
    <text evidence="8">The sequence shown here is derived from an EMBL/GenBank/DDBJ whole genome shotgun (WGS) entry which is preliminary data.</text>
</comment>
<dbReference type="Pfam" id="PF00172">
    <property type="entry name" value="Zn_clus"/>
    <property type="match status" value="1"/>
</dbReference>
<evidence type="ECO:0000256" key="2">
    <source>
        <dbReference type="ARBA" id="ARBA00023015"/>
    </source>
</evidence>
<dbReference type="InterPro" id="IPR051089">
    <property type="entry name" value="prtT"/>
</dbReference>
<dbReference type="PROSITE" id="PS00463">
    <property type="entry name" value="ZN2_CY6_FUNGAL_1"/>
    <property type="match status" value="1"/>
</dbReference>
<dbReference type="EMBL" id="CAOQHR010000007">
    <property type="protein sequence ID" value="CAI6337590.1"/>
    <property type="molecule type" value="Genomic_DNA"/>
</dbReference>
<dbReference type="PANTHER" id="PTHR31845:SF33">
    <property type="entry name" value="ZN(II)2CYS6 TRANSCRIPTION FACTOR (EUROFUNG)"/>
    <property type="match status" value="1"/>
</dbReference>
<dbReference type="InterPro" id="IPR036864">
    <property type="entry name" value="Zn2-C6_fun-type_DNA-bd_sf"/>
</dbReference>
<dbReference type="SUPFAM" id="SSF57701">
    <property type="entry name" value="Zn2/Cys6 DNA-binding domain"/>
    <property type="match status" value="1"/>
</dbReference>
<organism evidence="8 9">
    <name type="scientific">Periconia digitata</name>
    <dbReference type="NCBI Taxonomy" id="1303443"/>
    <lineage>
        <taxon>Eukaryota</taxon>
        <taxon>Fungi</taxon>
        <taxon>Dikarya</taxon>
        <taxon>Ascomycota</taxon>
        <taxon>Pezizomycotina</taxon>
        <taxon>Dothideomycetes</taxon>
        <taxon>Pleosporomycetidae</taxon>
        <taxon>Pleosporales</taxon>
        <taxon>Massarineae</taxon>
        <taxon>Periconiaceae</taxon>
        <taxon>Periconia</taxon>
    </lineage>
</organism>
<keyword evidence="5" id="KW-0539">Nucleus</keyword>
<dbReference type="GO" id="GO:0000976">
    <property type="term" value="F:transcription cis-regulatory region binding"/>
    <property type="evidence" value="ECO:0007669"/>
    <property type="project" value="TreeGrafter"/>
</dbReference>
<dbReference type="PANTHER" id="PTHR31845">
    <property type="entry name" value="FINGER DOMAIN PROTEIN, PUTATIVE-RELATED"/>
    <property type="match status" value="1"/>
</dbReference>
<proteinExistence type="predicted"/>
<name>A0A9W4UKD7_9PLEO</name>
<evidence type="ECO:0000256" key="3">
    <source>
        <dbReference type="ARBA" id="ARBA00023125"/>
    </source>
</evidence>
<gene>
    <name evidence="8" type="ORF">PDIGIT_LOCUS10703</name>
</gene>